<keyword evidence="9" id="KW-1185">Reference proteome</keyword>
<dbReference type="OrthoDB" id="9807568at2"/>
<sequence length="486" mass="54466">MELKGLIGSIEFPKMALIIPELTVLITGFLLFTLDLIFKRANYKLYTWISVVGYFMALLYIAFNPSLSGSTFYGLYVRDYFSSFLHFFMILLTIFVLAFTYRYYRQKLSLYREFYYILSFALVSAMFLASSYNLITLYVALEGVSISFYILTALLRGDFNSKEGSFKYLILGGLSIALASYGAAFMYIYAGSLDLQKILTYSGQNKDLLILGLVFFLIGFAIKIGAVPFHFWLPDAYQGAPTPITAYMASVGKLAFFAPVVRIMPLIQEHFAYAWVITVGIISAMTMLYGNLVALVQKDVKRLLAYSSIAHSGYILAGIAVAKAIGLKAVLYFLIAYALMGAGSFLLLALLERHPQWQNKMEEFSGLRFSMPWIAISFMIFMFSLLGVPPSVGFVGKALVFTALSFDRLWWLAFIMILATGISTGYYVRLVVLTFMKESSRSIKVESSLAEKVVIFVLTLSVVILGAVPIIIWSFASQSADILFKR</sequence>
<comment type="similarity">
    <text evidence="5">Belongs to the complex I subunit 2 family.</text>
</comment>
<protein>
    <recommendedName>
        <fullName evidence="5">NADH-quinone oxidoreductase subunit N</fullName>
        <ecNumber evidence="5">7.1.1.-</ecNumber>
    </recommendedName>
    <alternativeName>
        <fullName evidence="5">NADH dehydrogenase I subunit N</fullName>
    </alternativeName>
    <alternativeName>
        <fullName evidence="5">NDH-1 subunit N</fullName>
    </alternativeName>
</protein>
<dbReference type="GO" id="GO:0050136">
    <property type="term" value="F:NADH dehydrogenase (quinone) (non-electrogenic) activity"/>
    <property type="evidence" value="ECO:0007669"/>
    <property type="project" value="UniProtKB-UniRule"/>
</dbReference>
<keyword evidence="5" id="KW-0520">NAD</keyword>
<dbReference type="GO" id="GO:0012505">
    <property type="term" value="C:endomembrane system"/>
    <property type="evidence" value="ECO:0007669"/>
    <property type="project" value="UniProtKB-SubCell"/>
</dbReference>
<dbReference type="GO" id="GO:0042773">
    <property type="term" value="P:ATP synthesis coupled electron transport"/>
    <property type="evidence" value="ECO:0007669"/>
    <property type="project" value="InterPro"/>
</dbReference>
<evidence type="ECO:0000256" key="5">
    <source>
        <dbReference type="HAMAP-Rule" id="MF_00445"/>
    </source>
</evidence>
<dbReference type="NCBIfam" id="TIGR01770">
    <property type="entry name" value="NDH_I_N"/>
    <property type="match status" value="1"/>
</dbReference>
<evidence type="ECO:0000256" key="3">
    <source>
        <dbReference type="ARBA" id="ARBA00022989"/>
    </source>
</evidence>
<accession>A0A285NYM4</accession>
<keyword evidence="2 5" id="KW-0812">Transmembrane</keyword>
<feature type="transmembrane region" description="Helical" evidence="5">
    <location>
        <begin position="409"/>
        <end position="432"/>
    </location>
</feature>
<evidence type="ECO:0000313" key="8">
    <source>
        <dbReference type="EMBL" id="SNZ14584.1"/>
    </source>
</evidence>
<dbReference type="GO" id="GO:0048038">
    <property type="term" value="F:quinone binding"/>
    <property type="evidence" value="ECO:0007669"/>
    <property type="project" value="UniProtKB-KW"/>
</dbReference>
<feature type="transmembrane region" description="Helical" evidence="5">
    <location>
        <begin position="45"/>
        <end position="63"/>
    </location>
</feature>
<dbReference type="GO" id="GO:0008137">
    <property type="term" value="F:NADH dehydrogenase (ubiquinone) activity"/>
    <property type="evidence" value="ECO:0007669"/>
    <property type="project" value="InterPro"/>
</dbReference>
<dbReference type="EMBL" id="OBEN01000006">
    <property type="protein sequence ID" value="SNZ14584.1"/>
    <property type="molecule type" value="Genomic_DNA"/>
</dbReference>
<keyword evidence="5" id="KW-1003">Cell membrane</keyword>
<evidence type="ECO:0000259" key="7">
    <source>
        <dbReference type="Pfam" id="PF00361"/>
    </source>
</evidence>
<organism evidence="8 9">
    <name type="scientific">Hydrogenobacter hydrogenophilus</name>
    <dbReference type="NCBI Taxonomy" id="35835"/>
    <lineage>
        <taxon>Bacteria</taxon>
        <taxon>Pseudomonadati</taxon>
        <taxon>Aquificota</taxon>
        <taxon>Aquificia</taxon>
        <taxon>Aquificales</taxon>
        <taxon>Aquificaceae</taxon>
        <taxon>Hydrogenobacter</taxon>
    </lineage>
</organism>
<feature type="transmembrane region" description="Helical" evidence="5">
    <location>
        <begin position="113"/>
        <end position="129"/>
    </location>
</feature>
<comment type="subunit">
    <text evidence="5">NDH-1 is composed of 14 different subunits. Subunits NuoA, H, J, K, L, M, N constitute the membrane sector of the complex.</text>
</comment>
<feature type="transmembrane region" description="Helical" evidence="5">
    <location>
        <begin position="135"/>
        <end position="156"/>
    </location>
</feature>
<dbReference type="Pfam" id="PF00361">
    <property type="entry name" value="Proton_antipo_M"/>
    <property type="match status" value="1"/>
</dbReference>
<dbReference type="InterPro" id="IPR010096">
    <property type="entry name" value="NADH-Q_OxRdtase_suN/2"/>
</dbReference>
<dbReference type="EC" id="7.1.1.-" evidence="5"/>
<name>A0A285NYM4_9AQUI</name>
<dbReference type="AlphaFoldDB" id="A0A285NYM4"/>
<evidence type="ECO:0000313" key="9">
    <source>
        <dbReference type="Proteomes" id="UP000218627"/>
    </source>
</evidence>
<feature type="transmembrane region" description="Helical" evidence="5">
    <location>
        <begin position="273"/>
        <end position="296"/>
    </location>
</feature>
<comment type="subcellular location">
    <subcellularLocation>
        <location evidence="5">Cell membrane</location>
        <topology evidence="5">Multi-pass membrane protein</topology>
    </subcellularLocation>
    <subcellularLocation>
        <location evidence="1">Endomembrane system</location>
        <topology evidence="1">Multi-pass membrane protein</topology>
    </subcellularLocation>
    <subcellularLocation>
        <location evidence="6">Membrane</location>
        <topology evidence="6">Multi-pass membrane protein</topology>
    </subcellularLocation>
</comment>
<feature type="transmembrane region" description="Helical" evidence="5">
    <location>
        <begin position="453"/>
        <end position="476"/>
    </location>
</feature>
<feature type="transmembrane region" description="Helical" evidence="5">
    <location>
        <begin position="15"/>
        <end position="38"/>
    </location>
</feature>
<dbReference type="HAMAP" id="MF_00445">
    <property type="entry name" value="NDH1_NuoN_1"/>
    <property type="match status" value="1"/>
</dbReference>
<keyword evidence="5" id="KW-1278">Translocase</keyword>
<dbReference type="RefSeq" id="WP_096602246.1">
    <property type="nucleotide sequence ID" value="NZ_OBEN01000006.1"/>
</dbReference>
<comment type="catalytic activity">
    <reaction evidence="5">
        <text>a quinone + NADH + 5 H(+)(in) = a quinol + NAD(+) + 4 H(+)(out)</text>
        <dbReference type="Rhea" id="RHEA:57888"/>
        <dbReference type="ChEBI" id="CHEBI:15378"/>
        <dbReference type="ChEBI" id="CHEBI:24646"/>
        <dbReference type="ChEBI" id="CHEBI:57540"/>
        <dbReference type="ChEBI" id="CHEBI:57945"/>
        <dbReference type="ChEBI" id="CHEBI:132124"/>
    </reaction>
</comment>
<dbReference type="Proteomes" id="UP000218627">
    <property type="component" value="Unassembled WGS sequence"/>
</dbReference>
<keyword evidence="5" id="KW-0830">Ubiquinone</keyword>
<feature type="transmembrane region" description="Helical" evidence="5">
    <location>
        <begin position="209"/>
        <end position="233"/>
    </location>
</feature>
<feature type="transmembrane region" description="Helical" evidence="5">
    <location>
        <begin position="331"/>
        <end position="351"/>
    </location>
</feature>
<feature type="transmembrane region" description="Helical" evidence="5">
    <location>
        <begin position="371"/>
        <end position="389"/>
    </location>
</feature>
<evidence type="ECO:0000256" key="1">
    <source>
        <dbReference type="ARBA" id="ARBA00004127"/>
    </source>
</evidence>
<dbReference type="PRINTS" id="PR01434">
    <property type="entry name" value="NADHDHGNASE5"/>
</dbReference>
<dbReference type="GO" id="GO:0005886">
    <property type="term" value="C:plasma membrane"/>
    <property type="evidence" value="ECO:0007669"/>
    <property type="project" value="UniProtKB-SubCell"/>
</dbReference>
<feature type="transmembrane region" description="Helical" evidence="5">
    <location>
        <begin position="83"/>
        <end position="101"/>
    </location>
</feature>
<feature type="transmembrane region" description="Helical" evidence="5">
    <location>
        <begin position="245"/>
        <end position="267"/>
    </location>
</feature>
<keyword evidence="4 5" id="KW-0472">Membrane</keyword>
<dbReference type="PANTHER" id="PTHR22773">
    <property type="entry name" value="NADH DEHYDROGENASE"/>
    <property type="match status" value="1"/>
</dbReference>
<dbReference type="InterPro" id="IPR001750">
    <property type="entry name" value="ND/Mrp_TM"/>
</dbReference>
<feature type="transmembrane region" description="Helical" evidence="5">
    <location>
        <begin position="303"/>
        <end position="325"/>
    </location>
</feature>
<evidence type="ECO:0000256" key="2">
    <source>
        <dbReference type="ARBA" id="ARBA00022692"/>
    </source>
</evidence>
<keyword evidence="3 5" id="KW-1133">Transmembrane helix</keyword>
<comment type="function">
    <text evidence="5">NDH-1 shuttles electrons from NADH, via FMN and iron-sulfur (Fe-S) centers, to quinones in the respiratory chain. The immediate electron acceptor for the enzyme in this species is believed to be ubiquinone. Couples the redox reaction to proton translocation (for every two electrons transferred, four hydrogen ions are translocated across the cytoplasmic membrane), and thus conserves the redox energy in a proton gradient.</text>
</comment>
<keyword evidence="5" id="KW-0813">Transport</keyword>
<evidence type="ECO:0000256" key="4">
    <source>
        <dbReference type="ARBA" id="ARBA00023136"/>
    </source>
</evidence>
<evidence type="ECO:0000256" key="6">
    <source>
        <dbReference type="RuleBase" id="RU000320"/>
    </source>
</evidence>
<proteinExistence type="inferred from homology"/>
<gene>
    <name evidence="5" type="primary">nuoN</name>
    <name evidence="8" type="ORF">SAMN06265353_1132</name>
</gene>
<reference evidence="9" key="1">
    <citation type="submission" date="2017-09" db="EMBL/GenBank/DDBJ databases">
        <authorList>
            <person name="Varghese N."/>
            <person name="Submissions S."/>
        </authorList>
    </citation>
    <scope>NUCLEOTIDE SEQUENCE [LARGE SCALE GENOMIC DNA]</scope>
    <source>
        <strain evidence="9">DSM 2913</strain>
    </source>
</reference>
<feature type="domain" description="NADH:quinone oxidoreductase/Mrp antiporter transmembrane" evidence="7">
    <location>
        <begin position="131"/>
        <end position="423"/>
    </location>
</feature>
<feature type="transmembrane region" description="Helical" evidence="5">
    <location>
        <begin position="168"/>
        <end position="189"/>
    </location>
</feature>
<keyword evidence="5" id="KW-0874">Quinone</keyword>